<feature type="region of interest" description="Disordered" evidence="1">
    <location>
        <begin position="1"/>
        <end position="28"/>
    </location>
</feature>
<dbReference type="EMBL" id="BPLR01014972">
    <property type="protein sequence ID" value="GIY72639.1"/>
    <property type="molecule type" value="Genomic_DNA"/>
</dbReference>
<dbReference type="AlphaFoldDB" id="A0AAV4VRR9"/>
<evidence type="ECO:0000256" key="1">
    <source>
        <dbReference type="SAM" id="MobiDB-lite"/>
    </source>
</evidence>
<dbReference type="Proteomes" id="UP001054945">
    <property type="component" value="Unassembled WGS sequence"/>
</dbReference>
<evidence type="ECO:0000313" key="3">
    <source>
        <dbReference type="Proteomes" id="UP001054945"/>
    </source>
</evidence>
<feature type="compositionally biased region" description="Polar residues" evidence="1">
    <location>
        <begin position="1"/>
        <end position="10"/>
    </location>
</feature>
<proteinExistence type="predicted"/>
<keyword evidence="3" id="KW-1185">Reference proteome</keyword>
<name>A0AAV4VRR9_CAEEX</name>
<reference evidence="2 3" key="1">
    <citation type="submission" date="2021-06" db="EMBL/GenBank/DDBJ databases">
        <title>Caerostris extrusa draft genome.</title>
        <authorList>
            <person name="Kono N."/>
            <person name="Arakawa K."/>
        </authorList>
    </citation>
    <scope>NUCLEOTIDE SEQUENCE [LARGE SCALE GENOMIC DNA]</scope>
</reference>
<protein>
    <submittedName>
        <fullName evidence="2">Uncharacterized protein</fullName>
    </submittedName>
</protein>
<comment type="caution">
    <text evidence="2">The sequence shown here is derived from an EMBL/GenBank/DDBJ whole genome shotgun (WGS) entry which is preliminary data.</text>
</comment>
<gene>
    <name evidence="2" type="ORF">CEXT_331991</name>
</gene>
<accession>A0AAV4VRR9</accession>
<sequence length="101" mass="11695">MWSAASSRNDGSSRERGKRPGEEKVSLPFLDQGHELRGKRLFTSRRLLRMLARFHSQPTHAVGDAFHFLRGLHLRYIGLDLTEKQEFGKSAKIFPMHYDNN</sequence>
<evidence type="ECO:0000313" key="2">
    <source>
        <dbReference type="EMBL" id="GIY72639.1"/>
    </source>
</evidence>
<feature type="compositionally biased region" description="Basic and acidic residues" evidence="1">
    <location>
        <begin position="11"/>
        <end position="25"/>
    </location>
</feature>
<organism evidence="2 3">
    <name type="scientific">Caerostris extrusa</name>
    <name type="common">Bark spider</name>
    <name type="synonym">Caerostris bankana</name>
    <dbReference type="NCBI Taxonomy" id="172846"/>
    <lineage>
        <taxon>Eukaryota</taxon>
        <taxon>Metazoa</taxon>
        <taxon>Ecdysozoa</taxon>
        <taxon>Arthropoda</taxon>
        <taxon>Chelicerata</taxon>
        <taxon>Arachnida</taxon>
        <taxon>Araneae</taxon>
        <taxon>Araneomorphae</taxon>
        <taxon>Entelegynae</taxon>
        <taxon>Araneoidea</taxon>
        <taxon>Araneidae</taxon>
        <taxon>Caerostris</taxon>
    </lineage>
</organism>